<dbReference type="CDD" id="cd16841">
    <property type="entry name" value="RraA_family"/>
    <property type="match status" value="1"/>
</dbReference>
<dbReference type="PROSITE" id="PS50088">
    <property type="entry name" value="ANK_REPEAT"/>
    <property type="match status" value="3"/>
</dbReference>
<feature type="binding site" evidence="7">
    <location>
        <position position="618"/>
    </location>
    <ligand>
        <name>Mg(2+)</name>
        <dbReference type="ChEBI" id="CHEBI:18420"/>
    </ligand>
</feature>
<evidence type="ECO:0000256" key="10">
    <source>
        <dbReference type="SAM" id="Phobius"/>
    </source>
</evidence>
<dbReference type="InParanoid" id="A0A7C8MXH1"/>
<dbReference type="PROSITE" id="PS50297">
    <property type="entry name" value="ANK_REP_REGION"/>
    <property type="match status" value="3"/>
</dbReference>
<proteinExistence type="predicted"/>
<evidence type="ECO:0000256" key="5">
    <source>
        <dbReference type="ARBA" id="ARBA00022989"/>
    </source>
</evidence>
<keyword evidence="4" id="KW-0677">Repeat</keyword>
<feature type="binding site" evidence="7">
    <location>
        <begin position="595"/>
        <end position="598"/>
    </location>
    <ligand>
        <name>substrate</name>
    </ligand>
</feature>
<evidence type="ECO:0000256" key="7">
    <source>
        <dbReference type="PIRSR" id="PIRSR605493-1"/>
    </source>
</evidence>
<dbReference type="InterPro" id="IPR036322">
    <property type="entry name" value="WD40_repeat_dom_sf"/>
</dbReference>
<feature type="repeat" description="ANK" evidence="8">
    <location>
        <begin position="1604"/>
        <end position="1636"/>
    </location>
</feature>
<keyword evidence="6 10" id="KW-0472">Membrane</keyword>
<dbReference type="InterPro" id="IPR011701">
    <property type="entry name" value="MFS"/>
</dbReference>
<keyword evidence="13" id="KW-1185">Reference proteome</keyword>
<dbReference type="SUPFAM" id="SSF50978">
    <property type="entry name" value="WD40 repeat-like"/>
    <property type="match status" value="1"/>
</dbReference>
<dbReference type="Gene3D" id="2.130.10.10">
    <property type="entry name" value="YVTN repeat-like/Quinoprotein amine dehydrogenase"/>
    <property type="match status" value="1"/>
</dbReference>
<dbReference type="InterPro" id="IPR054471">
    <property type="entry name" value="GPIID_WHD"/>
</dbReference>
<dbReference type="GO" id="GO:0005886">
    <property type="term" value="C:plasma membrane"/>
    <property type="evidence" value="ECO:0007669"/>
    <property type="project" value="TreeGrafter"/>
</dbReference>
<evidence type="ECO:0000256" key="3">
    <source>
        <dbReference type="ARBA" id="ARBA00022692"/>
    </source>
</evidence>
<feature type="transmembrane region" description="Helical" evidence="10">
    <location>
        <begin position="314"/>
        <end position="335"/>
    </location>
</feature>
<dbReference type="Gene3D" id="3.40.50.300">
    <property type="entry name" value="P-loop containing nucleotide triphosphate hydrolases"/>
    <property type="match status" value="1"/>
</dbReference>
<feature type="transmembrane region" description="Helical" evidence="10">
    <location>
        <begin position="168"/>
        <end position="187"/>
    </location>
</feature>
<dbReference type="PROSITE" id="PS50850">
    <property type="entry name" value="MFS"/>
    <property type="match status" value="1"/>
</dbReference>
<dbReference type="InterPro" id="IPR056884">
    <property type="entry name" value="NPHP3-like_N"/>
</dbReference>
<dbReference type="PROSITE" id="PS50294">
    <property type="entry name" value="WD_REPEATS_REGION"/>
    <property type="match status" value="2"/>
</dbReference>
<keyword evidence="7" id="KW-0460">Magnesium</keyword>
<keyword evidence="2 9" id="KW-0853">WD repeat</keyword>
<sequence>MPYQHLLSGWRQAILVAILLLGLLFSSLDASIVSTSLVTISIDLRDFLNAPWVVLAYLLAYLGLAIGFAKLSDIYGRRDTICVAWVLFAGFSVGCASARTMKQLIICRAFQGMGGSGLYSLAQIVLFEVGPAHRPSLMGAMIGLTLAVSYVLGPVLGGIISSTATWRWIFWINVPFGVVLVAGLYLAWPVGISRQQRGFGAIRRIDFLGNILIIAACTLLVFALQEAGAYSFAWNHPAIIVALVVSVLSFLGFAAWELSLGSRVDTRIEPILPLRLMGRVYSACVICTFCTGFTYLVILVILPERFQIVNGDNALYSGIHLLPMLGSTALGAFFSRGCAGLMLTLHNITMEIKAQYGFQVLLGLGIGLSLGAATIMASVQSRQADLAVAQGIVAQARVLGGSIGIAICSVIFNARVARDLSSVMDPDDLEALHHSPTIAPWLPNDLQRKVKTVYAEAFTDDIKLVMGVAAIGIITSVFTYQTQPPPMPGTPMAKEASGTEQSETELDEFAHQPCDVSDALCKLKYKNGGFLSGLTMWSPLRQDGNTKIVGPAYTVKYVPLDDPAPKNPYHYIDHVPEGAVVFVSCPPKIPNAVYGGLMSTRAQSLGAVGSVIDGRFRDVQEQRDLAYPVFARDVGTAPPAELLKVAAVNVPVKLQTDEQDIEIRPGDYLIADINGVVVLPVELAEKALPLMQKQVEPSRFTMTGPRQDAFQRALKRFKDTLSPSLANDFSVCTLQDVRDICRDIQTTHGQEGKLRYMRRLEGFIEAMEQFGKVIELFVNVSEVVGNTMPGLLRYQTVFEKYPPLATVLEDYYSDILTFHQAALSVFRRPRWKDLFHSTWKTFNTEFEPILRSLSKRRELLESEKGSATLYEIQKFRDDLSNISAQHKQRTAQEDAEKHKQKVASIREKLEAPDYWIDQEIPTEDRLGYNSGMWIFEDSNFCSWVSNDVAGHRVLYVNGIPGAGKTTLISAVIERLLDGKYSEGNKPCVAYFYFKQKQPTKESHNSLLRAILAQLIDRDPTMSDHVFKQVSCIEGVSMRSTNKLQMLVKAALESYPISYIVLDGLDECAPTEAEKSISWLLSLKNGGLEDASAKLRVLFCGQRDGTLDKLLADQPSISLETSRHTEDIRQYCRNFCPRIREKFNISADEEDSIVQSVTNKAEGMFLYARVVLENLLSQTRLSRLREEMEPGTFPQGIEKAYERVAIRIFETSSISEREDAIKILGWITCARRLLRWREIQSLFCIDPVKGDVDYEERRLRVTCKELCGSLVDVYHTTNKKQGPEDTIKIVHETAREYLFQRKWLDTSLVHAQISSFCLRYLTSRPFTLGINKEDITLHAVAGYYSLQDYAAQYWFDHLWQCIKSLATLSPDQLRGVIDNARKFLEAYGLQSKIQAFQGKNSHEGISKIVTELPEDGSERNAYFTLEFRTALIRNTIEEINHSALNPAAERVLVNLYGETASYKCTKPWCEYFVTGFESTKERIQHTNRHNLPFHCPFESCFAFQLGFDSEEKLGQHKRTHHPDPGANKIVFPEIPSKNPRNFWAAIERGDLSTVAALLDSGHYANRAKSRNKLETPLYLAAKHGHLELCKLLLERSAGTIYLLTQVNTALVVAAGVGHFDICDLMIEKGANINHASQTGRTALHEAVVAGNLHIVDLLVNQKECIIDLPDNSGITPFCDACAFGHLDIAKLLVETGKIQVDRYLQTTVERDLDGVLSVSPKPISPLGYACIRGHLSVVQYLLQHGQVKLPDEDILERVLKRGHEAMYDLLRPIIANIREPVDLRAMRGDRSDSLDPTTQQALGVKLLHNIQCADSTSPVNCVQFSPDGKYLAAGCFEFIQLFDVTKGESLYTLKASLRQFPSRNICFSPDGKYIAAGGDESIIIWNFVTGAVRSTFPCSMIITLQFTQDSKKLASGNIDGKVELWDVDAATNTLELTSSGFTSSISISPNTKFVAMGSEGEHLRIWDFQNRSLLECLGKHEKGVWSVAFCPSGHSLASGSVDNIVKIWGLSIIKEHTGQETNKWRCMKAFNSHTDNFPKVGFTPDAKLVFSYSINNGVTFWDPYTGQPQFKLNAQPIISVAASPISGYFATGSESGNLHIWSYK</sequence>
<dbReference type="SUPFAM" id="SSF52540">
    <property type="entry name" value="P-loop containing nucleoside triphosphate hydrolases"/>
    <property type="match status" value="1"/>
</dbReference>
<feature type="repeat" description="WD" evidence="9">
    <location>
        <begin position="2069"/>
        <end position="2103"/>
    </location>
</feature>
<dbReference type="PANTHER" id="PTHR23501:SF43">
    <property type="entry name" value="MULTIDRUG TRANSPORTER, PUTATIVE (AFU_ORTHOLOGUE AFUA_6G03040)-RELATED"/>
    <property type="match status" value="1"/>
</dbReference>
<protein>
    <recommendedName>
        <fullName evidence="11">Major facilitator superfamily (MFS) profile domain-containing protein</fullName>
    </recommendedName>
</protein>
<dbReference type="InterPro" id="IPR019775">
    <property type="entry name" value="WD40_repeat_CS"/>
</dbReference>
<evidence type="ECO:0000313" key="13">
    <source>
        <dbReference type="Proteomes" id="UP000481858"/>
    </source>
</evidence>
<dbReference type="SMART" id="SM00248">
    <property type="entry name" value="ANK"/>
    <property type="match status" value="5"/>
</dbReference>
<dbReference type="PANTHER" id="PTHR23501">
    <property type="entry name" value="MAJOR FACILITATOR SUPERFAMILY"/>
    <property type="match status" value="1"/>
</dbReference>
<dbReference type="GO" id="GO:0046872">
    <property type="term" value="F:metal ion binding"/>
    <property type="evidence" value="ECO:0007669"/>
    <property type="project" value="UniProtKB-KW"/>
</dbReference>
<evidence type="ECO:0000313" key="12">
    <source>
        <dbReference type="EMBL" id="KAF2970873.1"/>
    </source>
</evidence>
<dbReference type="InterPro" id="IPR036259">
    <property type="entry name" value="MFS_trans_sf"/>
</dbReference>
<feature type="repeat" description="WD" evidence="9">
    <location>
        <begin position="2029"/>
        <end position="2061"/>
    </location>
</feature>
<dbReference type="InterPro" id="IPR005493">
    <property type="entry name" value="RraA/RraA-like"/>
</dbReference>
<comment type="subcellular location">
    <subcellularLocation>
        <location evidence="1">Membrane</location>
        <topology evidence="1">Multi-pass membrane protein</topology>
    </subcellularLocation>
</comment>
<feature type="repeat" description="WD" evidence="9">
    <location>
        <begin position="1976"/>
        <end position="2010"/>
    </location>
</feature>
<evidence type="ECO:0000256" key="9">
    <source>
        <dbReference type="PROSITE-ProRule" id="PRU00221"/>
    </source>
</evidence>
<dbReference type="InterPro" id="IPR036704">
    <property type="entry name" value="RraA/RraA-like_sf"/>
</dbReference>
<evidence type="ECO:0000256" key="6">
    <source>
        <dbReference type="ARBA" id="ARBA00023136"/>
    </source>
</evidence>
<keyword evidence="7" id="KW-0479">Metal-binding</keyword>
<dbReference type="GO" id="GO:0022857">
    <property type="term" value="F:transmembrane transporter activity"/>
    <property type="evidence" value="ECO:0007669"/>
    <property type="project" value="InterPro"/>
</dbReference>
<dbReference type="InterPro" id="IPR036770">
    <property type="entry name" value="Ankyrin_rpt-contain_sf"/>
</dbReference>
<feature type="transmembrane region" description="Helical" evidence="10">
    <location>
        <begin position="280"/>
        <end position="302"/>
    </location>
</feature>
<feature type="binding site" evidence="7">
    <location>
        <position position="617"/>
    </location>
    <ligand>
        <name>substrate</name>
    </ligand>
</feature>
<feature type="repeat" description="ANK" evidence="8">
    <location>
        <begin position="1571"/>
        <end position="1596"/>
    </location>
</feature>
<feature type="domain" description="Major facilitator superfamily (MFS) profile" evidence="11">
    <location>
        <begin position="15"/>
        <end position="487"/>
    </location>
</feature>
<dbReference type="Pfam" id="PF03737">
    <property type="entry name" value="RraA-like"/>
    <property type="match status" value="1"/>
</dbReference>
<accession>A0A7C8MXH1</accession>
<feature type="transmembrane region" description="Helical" evidence="10">
    <location>
        <begin position="356"/>
        <end position="380"/>
    </location>
</feature>
<dbReference type="InterPro" id="IPR001680">
    <property type="entry name" value="WD40_rpt"/>
</dbReference>
<reference evidence="12 13" key="1">
    <citation type="submission" date="2019-12" db="EMBL/GenBank/DDBJ databases">
        <title>Draft genome sequence of the ascomycete Xylaria multiplex DSM 110363.</title>
        <authorList>
            <person name="Buettner E."/>
            <person name="Kellner H."/>
        </authorList>
    </citation>
    <scope>NUCLEOTIDE SEQUENCE [LARGE SCALE GENOMIC DNA]</scope>
    <source>
        <strain evidence="12 13">DSM 110363</strain>
    </source>
</reference>
<evidence type="ECO:0000256" key="1">
    <source>
        <dbReference type="ARBA" id="ARBA00004141"/>
    </source>
</evidence>
<dbReference type="SUPFAM" id="SSF48403">
    <property type="entry name" value="Ankyrin repeat"/>
    <property type="match status" value="1"/>
</dbReference>
<dbReference type="PROSITE" id="PS50082">
    <property type="entry name" value="WD_REPEATS_2"/>
    <property type="match status" value="4"/>
</dbReference>
<feature type="transmembrane region" description="Helical" evidence="10">
    <location>
        <begin position="105"/>
        <end position="127"/>
    </location>
</feature>
<feature type="transmembrane region" description="Helical" evidence="10">
    <location>
        <begin position="464"/>
        <end position="482"/>
    </location>
</feature>
<dbReference type="Proteomes" id="UP000481858">
    <property type="component" value="Unassembled WGS sequence"/>
</dbReference>
<dbReference type="Pfam" id="PF22939">
    <property type="entry name" value="WHD_GPIID"/>
    <property type="match status" value="1"/>
</dbReference>
<evidence type="ECO:0000256" key="8">
    <source>
        <dbReference type="PROSITE-ProRule" id="PRU00023"/>
    </source>
</evidence>
<dbReference type="SUPFAM" id="SSF89562">
    <property type="entry name" value="RraA-like"/>
    <property type="match status" value="1"/>
</dbReference>
<evidence type="ECO:0000256" key="4">
    <source>
        <dbReference type="ARBA" id="ARBA00022737"/>
    </source>
</evidence>
<dbReference type="SMART" id="SM00320">
    <property type="entry name" value="WD40"/>
    <property type="match status" value="7"/>
</dbReference>
<dbReference type="Pfam" id="PF00400">
    <property type="entry name" value="WD40"/>
    <property type="match status" value="4"/>
</dbReference>
<dbReference type="Pfam" id="PF24883">
    <property type="entry name" value="NPHP3_N"/>
    <property type="match status" value="1"/>
</dbReference>
<keyword evidence="5 10" id="KW-1133">Transmembrane helix</keyword>
<feature type="transmembrane region" description="Helical" evidence="10">
    <location>
        <begin position="50"/>
        <end position="69"/>
    </location>
</feature>
<feature type="transmembrane region" description="Helical" evidence="10">
    <location>
        <begin position="81"/>
        <end position="99"/>
    </location>
</feature>
<feature type="transmembrane region" description="Helical" evidence="10">
    <location>
        <begin position="207"/>
        <end position="225"/>
    </location>
</feature>
<dbReference type="PROSITE" id="PS00678">
    <property type="entry name" value="WD_REPEATS_1"/>
    <property type="match status" value="1"/>
</dbReference>
<feature type="repeat" description="ANK" evidence="8">
    <location>
        <begin position="1637"/>
        <end position="1659"/>
    </location>
</feature>
<dbReference type="OrthoDB" id="21416at2759"/>
<feature type="transmembrane region" description="Helical" evidence="10">
    <location>
        <begin position="237"/>
        <end position="259"/>
    </location>
</feature>
<dbReference type="InterPro" id="IPR002110">
    <property type="entry name" value="Ankyrin_rpt"/>
</dbReference>
<dbReference type="Gene3D" id="1.25.40.20">
    <property type="entry name" value="Ankyrin repeat-containing domain"/>
    <property type="match status" value="1"/>
</dbReference>
<feature type="transmembrane region" description="Helical" evidence="10">
    <location>
        <begin position="139"/>
        <end position="162"/>
    </location>
</feature>
<keyword evidence="3 10" id="KW-0812">Transmembrane</keyword>
<dbReference type="InterPro" id="IPR015943">
    <property type="entry name" value="WD40/YVTN_repeat-like_dom_sf"/>
</dbReference>
<comment type="caution">
    <text evidence="12">The sequence shown here is derived from an EMBL/GenBank/DDBJ whole genome shotgun (WGS) entry which is preliminary data.</text>
</comment>
<name>A0A7C8MXH1_9PEZI</name>
<feature type="transmembrane region" description="Helical" evidence="10">
    <location>
        <begin position="392"/>
        <end position="414"/>
    </location>
</feature>
<dbReference type="InterPro" id="IPR027417">
    <property type="entry name" value="P-loop_NTPase"/>
</dbReference>
<dbReference type="EMBL" id="WUBL01000018">
    <property type="protein sequence ID" value="KAF2970873.1"/>
    <property type="molecule type" value="Genomic_DNA"/>
</dbReference>
<dbReference type="Gene3D" id="3.50.30.40">
    <property type="entry name" value="Ribonuclease E inhibitor RraA/RraA-like"/>
    <property type="match status" value="1"/>
</dbReference>
<organism evidence="12 13">
    <name type="scientific">Xylaria multiplex</name>
    <dbReference type="NCBI Taxonomy" id="323545"/>
    <lineage>
        <taxon>Eukaryota</taxon>
        <taxon>Fungi</taxon>
        <taxon>Dikarya</taxon>
        <taxon>Ascomycota</taxon>
        <taxon>Pezizomycotina</taxon>
        <taxon>Sordariomycetes</taxon>
        <taxon>Xylariomycetidae</taxon>
        <taxon>Xylariales</taxon>
        <taxon>Xylariaceae</taxon>
        <taxon>Xylaria</taxon>
    </lineage>
</organism>
<dbReference type="InterPro" id="IPR020846">
    <property type="entry name" value="MFS_dom"/>
</dbReference>
<feature type="repeat" description="WD" evidence="9">
    <location>
        <begin position="1900"/>
        <end position="1934"/>
    </location>
</feature>
<dbReference type="Pfam" id="PF07690">
    <property type="entry name" value="MFS_1"/>
    <property type="match status" value="1"/>
</dbReference>
<dbReference type="Pfam" id="PF12796">
    <property type="entry name" value="Ank_2"/>
    <property type="match status" value="2"/>
</dbReference>
<dbReference type="SUPFAM" id="SSF103473">
    <property type="entry name" value="MFS general substrate transporter"/>
    <property type="match status" value="1"/>
</dbReference>
<dbReference type="Gene3D" id="1.20.1720.10">
    <property type="entry name" value="Multidrug resistance protein D"/>
    <property type="match status" value="1"/>
</dbReference>
<dbReference type="CDD" id="cd00200">
    <property type="entry name" value="WD40"/>
    <property type="match status" value="1"/>
</dbReference>
<evidence type="ECO:0000259" key="11">
    <source>
        <dbReference type="PROSITE" id="PS50850"/>
    </source>
</evidence>
<keyword evidence="8" id="KW-0040">ANK repeat</keyword>
<gene>
    <name evidence="12" type="ORF">GQX73_g2635</name>
</gene>
<evidence type="ECO:0000256" key="2">
    <source>
        <dbReference type="ARBA" id="ARBA00022574"/>
    </source>
</evidence>
<comment type="cofactor">
    <cofactor evidence="7">
        <name>Mg(2+)</name>
        <dbReference type="ChEBI" id="CHEBI:18420"/>
    </cofactor>
</comment>